<dbReference type="EMBL" id="JACJRF010000002">
    <property type="protein sequence ID" value="MBD2342925.1"/>
    <property type="molecule type" value="Genomic_DNA"/>
</dbReference>
<gene>
    <name evidence="1" type="ORF">H6G18_02025</name>
</gene>
<organism evidence="1 2">
    <name type="scientific">Anabaena subtropica FACHB-260</name>
    <dbReference type="NCBI Taxonomy" id="2692884"/>
    <lineage>
        <taxon>Bacteria</taxon>
        <taxon>Bacillati</taxon>
        <taxon>Cyanobacteriota</taxon>
        <taxon>Cyanophyceae</taxon>
        <taxon>Nostocales</taxon>
        <taxon>Nostocaceae</taxon>
        <taxon>Anabaena</taxon>
    </lineage>
</organism>
<reference evidence="1 2" key="1">
    <citation type="journal article" date="2020" name="ISME J.">
        <title>Comparative genomics reveals insights into cyanobacterial evolution and habitat adaptation.</title>
        <authorList>
            <person name="Chen M.Y."/>
            <person name="Teng W.K."/>
            <person name="Zhao L."/>
            <person name="Hu C.X."/>
            <person name="Zhou Y.K."/>
            <person name="Han B.P."/>
            <person name="Song L.R."/>
            <person name="Shu W.S."/>
        </authorList>
    </citation>
    <scope>NUCLEOTIDE SEQUENCE [LARGE SCALE GENOMIC DNA]</scope>
    <source>
        <strain evidence="1 2">FACHB-260</strain>
    </source>
</reference>
<dbReference type="CDD" id="cd07325">
    <property type="entry name" value="M48_Ste24p_like"/>
    <property type="match status" value="1"/>
</dbReference>
<name>A0ABR8CI84_9NOST</name>
<evidence type="ECO:0000313" key="1">
    <source>
        <dbReference type="EMBL" id="MBD2342925.1"/>
    </source>
</evidence>
<dbReference type="Proteomes" id="UP000607281">
    <property type="component" value="Unassembled WGS sequence"/>
</dbReference>
<dbReference type="RefSeq" id="WP_190405402.1">
    <property type="nucleotide sequence ID" value="NZ_JACJRF010000002.1"/>
</dbReference>
<proteinExistence type="predicted"/>
<sequence length="304" mass="34460">MARKQFPGLKTEVYEHPFDHKALVSLERTPVLPLLLKKVNEYGIDKLLRLQTLGSEFKVTQRNFPQLYEPFVEACTILDVAPLPELYLFRGTGYIQSYVIGVENPLIGINLEGMEWLSGEELLFVFGYEVARIKGKYLAYQQIAHVMPALKNLISNTTLGIGGLAINGIEIALYNWIIMAKFTGDRAGLLACQDANIATTALMKLGGLPSEYLNEDTINDFVLQARSFDMQNLDALDKFTKAFSFMEHRLPWNVMRASELLKWVDSGNYDNLIQGKNPTNEQVDTHENDEDWNFLTAWNPSDQS</sequence>
<evidence type="ECO:0000313" key="2">
    <source>
        <dbReference type="Proteomes" id="UP000607281"/>
    </source>
</evidence>
<comment type="caution">
    <text evidence="1">The sequence shown here is derived from an EMBL/GenBank/DDBJ whole genome shotgun (WGS) entry which is preliminary data.</text>
</comment>
<accession>A0ABR8CI84</accession>
<protein>
    <submittedName>
        <fullName evidence="1">M48 family metallopeptidase</fullName>
    </submittedName>
</protein>
<keyword evidence="2" id="KW-1185">Reference proteome</keyword>